<keyword evidence="3 6" id="KW-0812">Transmembrane</keyword>
<evidence type="ECO:0000313" key="7">
    <source>
        <dbReference type="EMBL" id="MBD2196372.1"/>
    </source>
</evidence>
<comment type="similarity">
    <text evidence="2">Belongs to the autoinducer-2 exporter (AI-2E) (TC 2.A.86) family.</text>
</comment>
<feature type="transmembrane region" description="Helical" evidence="6">
    <location>
        <begin position="37"/>
        <end position="55"/>
    </location>
</feature>
<dbReference type="Proteomes" id="UP000658514">
    <property type="component" value="Unassembled WGS sequence"/>
</dbReference>
<feature type="transmembrane region" description="Helical" evidence="6">
    <location>
        <begin position="270"/>
        <end position="286"/>
    </location>
</feature>
<dbReference type="EMBL" id="JACJQH010000017">
    <property type="protein sequence ID" value="MBD2196372.1"/>
    <property type="molecule type" value="Genomic_DNA"/>
</dbReference>
<proteinExistence type="inferred from homology"/>
<evidence type="ECO:0000256" key="5">
    <source>
        <dbReference type="ARBA" id="ARBA00023136"/>
    </source>
</evidence>
<gene>
    <name evidence="7" type="ORF">H6G24_12810</name>
</gene>
<dbReference type="PANTHER" id="PTHR21716">
    <property type="entry name" value="TRANSMEMBRANE PROTEIN"/>
    <property type="match status" value="1"/>
</dbReference>
<sequence length="366" mass="39990">MRRSASLQSLLIYGLSGPIIALNVWLLSVVFNYFQHPITILSVAAILAFLLNYPVKFFQRARITQAQAVIVVLLVTLTLVVVLGVTLVPMLIDQTIQLLNKIPDWLTSSQRNLEQVEALARQRRLPLDLSVVSTQINANIQNLVQQLASGAVGVAGTLLSGLLNLVLVVVLAFYMLLYGDRVWLGLVSLLPANIRKPLTTSLRLNFQNFFLSQLLLGLFMVVTLTPIFLVLRVPFALLFAIVIGIGELIPFVGATLAIGLVTILVLLQNWWLAVQVAVTAILLQQVKDNLLAPKLLGDFIGLNPIWIFVAILMGFEIAGLLGTLVAVPIAGTIKGTFDALKTGQSGEFVSPFTITYESDCDEDHKT</sequence>
<evidence type="ECO:0000256" key="4">
    <source>
        <dbReference type="ARBA" id="ARBA00022989"/>
    </source>
</evidence>
<comment type="caution">
    <text evidence="7">The sequence shown here is derived from an EMBL/GenBank/DDBJ whole genome shotgun (WGS) entry which is preliminary data.</text>
</comment>
<comment type="subcellular location">
    <subcellularLocation>
        <location evidence="1">Membrane</location>
        <topology evidence="1">Multi-pass membrane protein</topology>
    </subcellularLocation>
</comment>
<name>A0ABR8ACX3_9CYAN</name>
<protein>
    <submittedName>
        <fullName evidence="7">AI-2E family transporter</fullName>
    </submittedName>
</protein>
<feature type="transmembrane region" description="Helical" evidence="6">
    <location>
        <begin position="306"/>
        <end position="331"/>
    </location>
</feature>
<keyword evidence="4 6" id="KW-1133">Transmembrane helix</keyword>
<feature type="transmembrane region" description="Helical" evidence="6">
    <location>
        <begin position="12"/>
        <end position="31"/>
    </location>
</feature>
<dbReference type="InterPro" id="IPR002549">
    <property type="entry name" value="AI-2E-like"/>
</dbReference>
<evidence type="ECO:0000313" key="8">
    <source>
        <dbReference type="Proteomes" id="UP000658514"/>
    </source>
</evidence>
<accession>A0ABR8ACX3</accession>
<feature type="transmembrane region" description="Helical" evidence="6">
    <location>
        <begin position="151"/>
        <end position="177"/>
    </location>
</feature>
<evidence type="ECO:0000256" key="2">
    <source>
        <dbReference type="ARBA" id="ARBA00009773"/>
    </source>
</evidence>
<dbReference type="RefSeq" id="WP_190542467.1">
    <property type="nucleotide sequence ID" value="NZ_CAWPNO010000048.1"/>
</dbReference>
<keyword evidence="8" id="KW-1185">Reference proteome</keyword>
<organism evidence="7 8">
    <name type="scientific">Calothrix parietina FACHB-288</name>
    <dbReference type="NCBI Taxonomy" id="2692896"/>
    <lineage>
        <taxon>Bacteria</taxon>
        <taxon>Bacillati</taxon>
        <taxon>Cyanobacteriota</taxon>
        <taxon>Cyanophyceae</taxon>
        <taxon>Nostocales</taxon>
        <taxon>Calotrichaceae</taxon>
        <taxon>Calothrix</taxon>
    </lineage>
</organism>
<evidence type="ECO:0000256" key="1">
    <source>
        <dbReference type="ARBA" id="ARBA00004141"/>
    </source>
</evidence>
<evidence type="ECO:0000256" key="3">
    <source>
        <dbReference type="ARBA" id="ARBA00022692"/>
    </source>
</evidence>
<dbReference type="Pfam" id="PF01594">
    <property type="entry name" value="AI-2E_transport"/>
    <property type="match status" value="1"/>
</dbReference>
<keyword evidence="5 6" id="KW-0472">Membrane</keyword>
<feature type="transmembrane region" description="Helical" evidence="6">
    <location>
        <begin position="237"/>
        <end position="263"/>
    </location>
</feature>
<reference evidence="7 8" key="1">
    <citation type="journal article" date="2020" name="ISME J.">
        <title>Comparative genomics reveals insights into cyanobacterial evolution and habitat adaptation.</title>
        <authorList>
            <person name="Chen M.Y."/>
            <person name="Teng W.K."/>
            <person name="Zhao L."/>
            <person name="Hu C.X."/>
            <person name="Zhou Y.K."/>
            <person name="Han B.P."/>
            <person name="Song L.R."/>
            <person name="Shu W.S."/>
        </authorList>
    </citation>
    <scope>NUCLEOTIDE SEQUENCE [LARGE SCALE GENOMIC DNA]</scope>
    <source>
        <strain evidence="7 8">FACHB-288</strain>
    </source>
</reference>
<dbReference type="PANTHER" id="PTHR21716:SF66">
    <property type="entry name" value="TRANSPORT PROTEIN SLL0063-RELATED"/>
    <property type="match status" value="1"/>
</dbReference>
<feature type="transmembrane region" description="Helical" evidence="6">
    <location>
        <begin position="67"/>
        <end position="92"/>
    </location>
</feature>
<evidence type="ECO:0000256" key="6">
    <source>
        <dbReference type="SAM" id="Phobius"/>
    </source>
</evidence>
<feature type="transmembrane region" description="Helical" evidence="6">
    <location>
        <begin position="209"/>
        <end position="231"/>
    </location>
</feature>